<evidence type="ECO:0000256" key="5">
    <source>
        <dbReference type="ARBA" id="ARBA00023136"/>
    </source>
</evidence>
<evidence type="ECO:0000256" key="6">
    <source>
        <dbReference type="RuleBase" id="RU000477"/>
    </source>
</evidence>
<sequence>MAQTAQPHHDIEKDINDQSRGDLAAIGRFEQHPSTAYRSSVSAFAGRLGGNGTAVIDRNDPQNADILKDCPDAAPWMSLKEQFDLRPFKYPGLWKAAVMEGMGMIQFLYEVEVLIFHTIPVLRTLQLPISFIIEVNYTLGTLMVVYITIWANASPNVIPAQPTAQLGPFDNAAFIGPLVGGLINFMVLTLFTFGFGAVTGAHLNPAITIATFFARLCSLPRLVLYLASQVIGAALAGLLIRASLGSRDFKVGGCWLFTDVVPVGDAFVLEFVFCTTLLFFAFGVGLDPRQRQTVGPTLAPFLVGFSLSVLSFGSGFTRYGLGGASMNPARCFGTFVGSRFPGYHWIHWIADIAAGMVHGFFYAFCPPWEKTSP</sequence>
<dbReference type="PRINTS" id="PR00783">
    <property type="entry name" value="MINTRINSICP"/>
</dbReference>
<feature type="transmembrane region" description="Helical" evidence="7">
    <location>
        <begin position="222"/>
        <end position="240"/>
    </location>
</feature>
<feature type="transmembrane region" description="Helical" evidence="7">
    <location>
        <begin position="173"/>
        <end position="201"/>
    </location>
</feature>
<dbReference type="InterPro" id="IPR000425">
    <property type="entry name" value="MIP"/>
</dbReference>
<gene>
    <name evidence="8" type="ORF">NA57DRAFT_65060</name>
</gene>
<keyword evidence="5 7" id="KW-0472">Membrane</keyword>
<dbReference type="EMBL" id="ML978124">
    <property type="protein sequence ID" value="KAF2100582.1"/>
    <property type="molecule type" value="Genomic_DNA"/>
</dbReference>
<keyword evidence="9" id="KW-1185">Reference proteome</keyword>
<dbReference type="InterPro" id="IPR034294">
    <property type="entry name" value="Aquaporin_transptr"/>
</dbReference>
<evidence type="ECO:0000256" key="7">
    <source>
        <dbReference type="SAM" id="Phobius"/>
    </source>
</evidence>
<dbReference type="AlphaFoldDB" id="A0A9P4IJ58"/>
<dbReference type="GO" id="GO:0005886">
    <property type="term" value="C:plasma membrane"/>
    <property type="evidence" value="ECO:0007669"/>
    <property type="project" value="TreeGrafter"/>
</dbReference>
<dbReference type="OrthoDB" id="3222at2759"/>
<dbReference type="GO" id="GO:0015250">
    <property type="term" value="F:water channel activity"/>
    <property type="evidence" value="ECO:0007669"/>
    <property type="project" value="TreeGrafter"/>
</dbReference>
<organism evidence="8 9">
    <name type="scientific">Rhizodiscina lignyota</name>
    <dbReference type="NCBI Taxonomy" id="1504668"/>
    <lineage>
        <taxon>Eukaryota</taxon>
        <taxon>Fungi</taxon>
        <taxon>Dikarya</taxon>
        <taxon>Ascomycota</taxon>
        <taxon>Pezizomycotina</taxon>
        <taxon>Dothideomycetes</taxon>
        <taxon>Pleosporomycetidae</taxon>
        <taxon>Aulographales</taxon>
        <taxon>Rhizodiscinaceae</taxon>
        <taxon>Rhizodiscina</taxon>
    </lineage>
</organism>
<dbReference type="Gene3D" id="1.20.1080.10">
    <property type="entry name" value="Glycerol uptake facilitator protein"/>
    <property type="match status" value="1"/>
</dbReference>
<keyword evidence="3 6" id="KW-0812">Transmembrane</keyword>
<dbReference type="PROSITE" id="PS00221">
    <property type="entry name" value="MIP"/>
    <property type="match status" value="1"/>
</dbReference>
<feature type="transmembrane region" description="Helical" evidence="7">
    <location>
        <begin position="131"/>
        <end position="153"/>
    </location>
</feature>
<reference evidence="8" key="1">
    <citation type="journal article" date="2020" name="Stud. Mycol.">
        <title>101 Dothideomycetes genomes: a test case for predicting lifestyles and emergence of pathogens.</title>
        <authorList>
            <person name="Haridas S."/>
            <person name="Albert R."/>
            <person name="Binder M."/>
            <person name="Bloem J."/>
            <person name="Labutti K."/>
            <person name="Salamov A."/>
            <person name="Andreopoulos B."/>
            <person name="Baker S."/>
            <person name="Barry K."/>
            <person name="Bills G."/>
            <person name="Bluhm B."/>
            <person name="Cannon C."/>
            <person name="Castanera R."/>
            <person name="Culley D."/>
            <person name="Daum C."/>
            <person name="Ezra D."/>
            <person name="Gonzalez J."/>
            <person name="Henrissat B."/>
            <person name="Kuo A."/>
            <person name="Liang C."/>
            <person name="Lipzen A."/>
            <person name="Lutzoni F."/>
            <person name="Magnuson J."/>
            <person name="Mondo S."/>
            <person name="Nolan M."/>
            <person name="Ohm R."/>
            <person name="Pangilinan J."/>
            <person name="Park H.-J."/>
            <person name="Ramirez L."/>
            <person name="Alfaro M."/>
            <person name="Sun H."/>
            <person name="Tritt A."/>
            <person name="Yoshinaga Y."/>
            <person name="Zwiers L.-H."/>
            <person name="Turgeon B."/>
            <person name="Goodwin S."/>
            <person name="Spatafora J."/>
            <person name="Crous P."/>
            <person name="Grigoriev I."/>
        </authorList>
    </citation>
    <scope>NUCLEOTIDE SEQUENCE</scope>
    <source>
        <strain evidence="8">CBS 133067</strain>
    </source>
</reference>
<keyword evidence="2 6" id="KW-0813">Transport</keyword>
<accession>A0A9P4IJ58</accession>
<feature type="transmembrane region" description="Helical" evidence="7">
    <location>
        <begin position="345"/>
        <end position="365"/>
    </location>
</feature>
<comment type="similarity">
    <text evidence="6">Belongs to the MIP/aquaporin (TC 1.A.8) family.</text>
</comment>
<comment type="caution">
    <text evidence="8">The sequence shown here is derived from an EMBL/GenBank/DDBJ whole genome shotgun (WGS) entry which is preliminary data.</text>
</comment>
<name>A0A9P4IJ58_9PEZI</name>
<dbReference type="InterPro" id="IPR022357">
    <property type="entry name" value="MIP_CS"/>
</dbReference>
<feature type="transmembrane region" description="Helical" evidence="7">
    <location>
        <begin position="266"/>
        <end position="286"/>
    </location>
</feature>
<dbReference type="SUPFAM" id="SSF81338">
    <property type="entry name" value="Aquaporin-like"/>
    <property type="match status" value="1"/>
</dbReference>
<dbReference type="PANTHER" id="PTHR19139">
    <property type="entry name" value="AQUAPORIN TRANSPORTER"/>
    <property type="match status" value="1"/>
</dbReference>
<proteinExistence type="inferred from homology"/>
<evidence type="ECO:0000256" key="1">
    <source>
        <dbReference type="ARBA" id="ARBA00004141"/>
    </source>
</evidence>
<evidence type="ECO:0000256" key="2">
    <source>
        <dbReference type="ARBA" id="ARBA00022448"/>
    </source>
</evidence>
<evidence type="ECO:0000256" key="3">
    <source>
        <dbReference type="ARBA" id="ARBA00022692"/>
    </source>
</evidence>
<keyword evidence="4 7" id="KW-1133">Transmembrane helix</keyword>
<evidence type="ECO:0000256" key="4">
    <source>
        <dbReference type="ARBA" id="ARBA00022989"/>
    </source>
</evidence>
<protein>
    <submittedName>
        <fullName evidence="8">Aquaporin-like protein</fullName>
    </submittedName>
</protein>
<dbReference type="Pfam" id="PF00230">
    <property type="entry name" value="MIP"/>
    <property type="match status" value="1"/>
</dbReference>
<evidence type="ECO:0000313" key="8">
    <source>
        <dbReference type="EMBL" id="KAF2100582.1"/>
    </source>
</evidence>
<evidence type="ECO:0000313" key="9">
    <source>
        <dbReference type="Proteomes" id="UP000799772"/>
    </source>
</evidence>
<dbReference type="InterPro" id="IPR023271">
    <property type="entry name" value="Aquaporin-like"/>
</dbReference>
<comment type="subcellular location">
    <subcellularLocation>
        <location evidence="1">Membrane</location>
        <topology evidence="1">Multi-pass membrane protein</topology>
    </subcellularLocation>
</comment>
<feature type="transmembrane region" description="Helical" evidence="7">
    <location>
        <begin position="298"/>
        <end position="316"/>
    </location>
</feature>
<dbReference type="PANTHER" id="PTHR19139:SF290">
    <property type="entry name" value="AQUAPORIN"/>
    <property type="match status" value="1"/>
</dbReference>
<dbReference type="Proteomes" id="UP000799772">
    <property type="component" value="Unassembled WGS sequence"/>
</dbReference>